<protein>
    <submittedName>
        <fullName evidence="2">Uncharacterized protein</fullName>
    </submittedName>
</protein>
<proteinExistence type="predicted"/>
<feature type="region of interest" description="Disordered" evidence="1">
    <location>
        <begin position="235"/>
        <end position="270"/>
    </location>
</feature>
<evidence type="ECO:0000313" key="2">
    <source>
        <dbReference type="EMBL" id="MBW0461236.1"/>
    </source>
</evidence>
<keyword evidence="3" id="KW-1185">Reference proteome</keyword>
<gene>
    <name evidence="2" type="ORF">O181_000951</name>
</gene>
<feature type="compositionally biased region" description="Polar residues" evidence="1">
    <location>
        <begin position="283"/>
        <end position="298"/>
    </location>
</feature>
<evidence type="ECO:0000313" key="3">
    <source>
        <dbReference type="Proteomes" id="UP000765509"/>
    </source>
</evidence>
<feature type="region of interest" description="Disordered" evidence="1">
    <location>
        <begin position="283"/>
        <end position="378"/>
    </location>
</feature>
<feature type="compositionally biased region" description="Polar residues" evidence="1">
    <location>
        <begin position="143"/>
        <end position="152"/>
    </location>
</feature>
<organism evidence="2 3">
    <name type="scientific">Austropuccinia psidii MF-1</name>
    <dbReference type="NCBI Taxonomy" id="1389203"/>
    <lineage>
        <taxon>Eukaryota</taxon>
        <taxon>Fungi</taxon>
        <taxon>Dikarya</taxon>
        <taxon>Basidiomycota</taxon>
        <taxon>Pucciniomycotina</taxon>
        <taxon>Pucciniomycetes</taxon>
        <taxon>Pucciniales</taxon>
        <taxon>Sphaerophragmiaceae</taxon>
        <taxon>Austropuccinia</taxon>
    </lineage>
</organism>
<feature type="compositionally biased region" description="Polar residues" evidence="1">
    <location>
        <begin position="357"/>
        <end position="373"/>
    </location>
</feature>
<sequence>MVPAFRFDHYAPGVAIANIKDHLYSINPSIIIPHQIKCDEIRQIALSYLNANSRAQSRTPPPKSSQSSLANQTRTPSLKSCQRVSFSQPLAVELSPIHAQSDCPQKQSDSCFSQALTCLPQSSSPDLPLPPKKQKTKAPKQPYTQSSPALTSSHKCTHSRCVIEISDTTTDEDTPSPPYHINFHQPALLQKMLQALPMFLQIAAFLLILAAICPQMSQFKRSLINECFASGNPFSDKQRFHQPPSRTPSQMQHKPRSLNTFQPPWCTPQTSASKRKLLNSWVKTSSCNSPPDNNNGPKNSLPVLPLSKINKRSPLGTLVKRKDIPSHPTNNPNPANSTHQSTNHFTIAEDEPLPIPNTFQKPSLVAQSSNPYRQPQKPYHYPYVNKSLKHSIVIPYPLPSPINMEISSNSINPLFNHQSIYEVPSLTITVPDNDFPLPSLSTQQVSTQALTLKPSIYSPYATPHLSPPLPKTQNTFSELLQPPLLLNCENGISAGALPPIPPRPKFSCKPPNCSSTPIPAIPTTKPKELINSLSQFQPKIDSSLGKHWACYEPQASYPRPTNQATNLFQPVITPSTTITPTPSPWLLIISTPPNMTQVTP</sequence>
<feature type="compositionally biased region" description="Polar residues" evidence="1">
    <location>
        <begin position="327"/>
        <end position="345"/>
    </location>
</feature>
<dbReference type="EMBL" id="AVOT02000129">
    <property type="protein sequence ID" value="MBW0461236.1"/>
    <property type="molecule type" value="Genomic_DNA"/>
</dbReference>
<feature type="compositionally biased region" description="Polar residues" evidence="1">
    <location>
        <begin position="247"/>
        <end position="270"/>
    </location>
</feature>
<accession>A0A9Q3B9F6</accession>
<feature type="region of interest" description="Disordered" evidence="1">
    <location>
        <begin position="52"/>
        <end position="80"/>
    </location>
</feature>
<comment type="caution">
    <text evidence="2">The sequence shown here is derived from an EMBL/GenBank/DDBJ whole genome shotgun (WGS) entry which is preliminary data.</text>
</comment>
<name>A0A9Q3B9F6_9BASI</name>
<reference evidence="2" key="1">
    <citation type="submission" date="2021-03" db="EMBL/GenBank/DDBJ databases">
        <title>Draft genome sequence of rust myrtle Austropuccinia psidii MF-1, a brazilian biotype.</title>
        <authorList>
            <person name="Quecine M.C."/>
            <person name="Pachon D.M.R."/>
            <person name="Bonatelli M.L."/>
            <person name="Correr F.H."/>
            <person name="Franceschini L.M."/>
            <person name="Leite T.F."/>
            <person name="Margarido G.R.A."/>
            <person name="Almeida C.A."/>
            <person name="Ferrarezi J.A."/>
            <person name="Labate C.A."/>
        </authorList>
    </citation>
    <scope>NUCLEOTIDE SEQUENCE</scope>
    <source>
        <strain evidence="2">MF-1</strain>
    </source>
</reference>
<feature type="region of interest" description="Disordered" evidence="1">
    <location>
        <begin position="122"/>
        <end position="152"/>
    </location>
</feature>
<dbReference type="AlphaFoldDB" id="A0A9Q3B9F6"/>
<evidence type="ECO:0000256" key="1">
    <source>
        <dbReference type="SAM" id="MobiDB-lite"/>
    </source>
</evidence>
<dbReference type="Proteomes" id="UP000765509">
    <property type="component" value="Unassembled WGS sequence"/>
</dbReference>